<organism evidence="1">
    <name type="scientific">freshwater metagenome</name>
    <dbReference type="NCBI Taxonomy" id="449393"/>
    <lineage>
        <taxon>unclassified sequences</taxon>
        <taxon>metagenomes</taxon>
        <taxon>ecological metagenomes</taxon>
    </lineage>
</organism>
<dbReference type="AlphaFoldDB" id="A0A6J6T6W6"/>
<dbReference type="EMBL" id="CAFBOO010000005">
    <property type="protein sequence ID" value="CAB4986034.1"/>
    <property type="molecule type" value="Genomic_DNA"/>
</dbReference>
<dbReference type="EMBL" id="CAFBQY010000005">
    <property type="protein sequence ID" value="CAB5071887.1"/>
    <property type="molecule type" value="Genomic_DNA"/>
</dbReference>
<evidence type="ECO:0000313" key="2">
    <source>
        <dbReference type="EMBL" id="CAB4754435.1"/>
    </source>
</evidence>
<dbReference type="EMBL" id="CAEZYT010000086">
    <property type="protein sequence ID" value="CAB4742906.1"/>
    <property type="molecule type" value="Genomic_DNA"/>
</dbReference>
<dbReference type="EMBL" id="CAEZZH010000006">
    <property type="protein sequence ID" value="CAB4754435.1"/>
    <property type="molecule type" value="Genomic_DNA"/>
</dbReference>
<dbReference type="EMBL" id="CAFBPO010000003">
    <property type="protein sequence ID" value="CAB5013542.1"/>
    <property type="molecule type" value="Genomic_DNA"/>
</dbReference>
<dbReference type="EMBL" id="CAFAAN010000002">
    <property type="protein sequence ID" value="CAB4795131.1"/>
    <property type="molecule type" value="Genomic_DNA"/>
</dbReference>
<evidence type="ECO:0000313" key="1">
    <source>
        <dbReference type="EMBL" id="CAB4742906.1"/>
    </source>
</evidence>
<protein>
    <submittedName>
        <fullName evidence="1">Unannotated protein</fullName>
    </submittedName>
</protein>
<evidence type="ECO:0000313" key="3">
    <source>
        <dbReference type="EMBL" id="CAB4795131.1"/>
    </source>
</evidence>
<sequence length="499" mass="54706">MVKKKYWQKVFVTFLSVTFLLVNSTGADSAITFGKMWVSVLQSGLGVSSPTSFHTGTNKTFTASFPLCDSDKGFPCINKLLVRKLGAKTWTHMRPWGKVAAKKNCQFCKYTTWESIPDKNLPAGGEAYNWSASGFEEVSLSASLSGYFTGDPNSFGTSDGMTYQPTGLGVEILDAFRNAPENEYEVHLKLGLFSKSLSGWFIGRLARPSLDLTSSGDLTISGESILLQNAGSEINYSDLPPDWIADLVKECIPLSYCGFESDPQSWNEHTPWQSIGYLANNEKTMKTFSQFENIFGNKAQNQYRIWAISNFSDWVKPISKIGNCSISEGFLGLVSTNSTVFSSDPPIVIDEALSYRVGSTHLRADGSLNSGSYGVSLRKDLAKCVWGDQFIPEFIGVEVAYKDGKPEVIATSFKSTDSFYNFNASGFHYSIPTLSMKNFKSEVQPLKVSVSETATTEAIAKISPKSTVKKTTITCAKGKVTKKVTAVSPKCPTGYKKKP</sequence>
<gene>
    <name evidence="1" type="ORF">UFOPK2772_01120</name>
    <name evidence="2" type="ORF">UFOPK2850_00657</name>
    <name evidence="3" type="ORF">UFOPK3027_00236</name>
    <name evidence="4" type="ORF">UFOPK3827_00672</name>
    <name evidence="5" type="ORF">UFOPK3982_00770</name>
    <name evidence="6" type="ORF">UFOPK4120_00392</name>
    <name evidence="7" type="ORF">UFOPK4404_00629</name>
</gene>
<name>A0A6J6T6W6_9ZZZZ</name>
<proteinExistence type="predicted"/>
<accession>A0A6J6T6W6</accession>
<evidence type="ECO:0000313" key="4">
    <source>
        <dbReference type="EMBL" id="CAB4952799.1"/>
    </source>
</evidence>
<evidence type="ECO:0000313" key="6">
    <source>
        <dbReference type="EMBL" id="CAB5013542.1"/>
    </source>
</evidence>
<reference evidence="1" key="1">
    <citation type="submission" date="2020-05" db="EMBL/GenBank/DDBJ databases">
        <authorList>
            <person name="Chiriac C."/>
            <person name="Salcher M."/>
            <person name="Ghai R."/>
            <person name="Kavagutti S V."/>
        </authorList>
    </citation>
    <scope>NUCLEOTIDE SEQUENCE</scope>
</reference>
<dbReference type="EMBL" id="CAFBNM010000005">
    <property type="protein sequence ID" value="CAB4952799.1"/>
    <property type="molecule type" value="Genomic_DNA"/>
</dbReference>
<evidence type="ECO:0000313" key="5">
    <source>
        <dbReference type="EMBL" id="CAB4986034.1"/>
    </source>
</evidence>
<evidence type="ECO:0000313" key="7">
    <source>
        <dbReference type="EMBL" id="CAB5071887.1"/>
    </source>
</evidence>